<dbReference type="InterPro" id="IPR009875">
    <property type="entry name" value="PilZ_domain"/>
</dbReference>
<name>A0A8J7M1L0_9BACT</name>
<evidence type="ECO:0000313" key="5">
    <source>
        <dbReference type="Proteomes" id="UP000636888"/>
    </source>
</evidence>
<keyword evidence="1" id="KW-1133">Transmembrane helix</keyword>
<comment type="caution">
    <text evidence="4">The sequence shown here is derived from an EMBL/GenBank/DDBJ whole genome shotgun (WGS) entry which is preliminary data.</text>
</comment>
<feature type="domain" description="N-terminal PilZ-like" evidence="3">
    <location>
        <begin position="11"/>
        <end position="102"/>
    </location>
</feature>
<dbReference type="InterPro" id="IPR040638">
    <property type="entry name" value="PilZN1"/>
</dbReference>
<organism evidence="4 5">
    <name type="scientific">Geomesophilobacter sediminis</name>
    <dbReference type="NCBI Taxonomy" id="2798584"/>
    <lineage>
        <taxon>Bacteria</taxon>
        <taxon>Pseudomonadati</taxon>
        <taxon>Thermodesulfobacteriota</taxon>
        <taxon>Desulfuromonadia</taxon>
        <taxon>Geobacterales</taxon>
        <taxon>Geobacteraceae</taxon>
        <taxon>Geomesophilobacter</taxon>
    </lineage>
</organism>
<sequence length="329" mass="38195">MTQDFEEYARYFPPGIRVRVGIPLETGRMFQEWGVVAAMDDDLLELRLSRDLLPVEARLEIGRAVELRVVHREKVRFCRGVVVTEDIDKNCSIRLIEDVVIDEPREFYRHEVFLPVEYRVPFHQDVNEIKKEWQEKHRDREFAYQQPSPDEPDDVVARREALRRELEAGPRVPPQAANMSGGGLRFIVAEVLEPGTLVALTIYLPGRKVLHIVGEVVARQQLRDGTHFSTALRFRFIDERDRDAIVAYISAEQLAHLAEMRERMSAEYQAGSFFGNRQYWIAVTVGLAIIVGAAWYLTHAILESQRRGEKHIIEQVFEDGIKKYLRQRD</sequence>
<keyword evidence="1" id="KW-0472">Membrane</keyword>
<keyword evidence="1" id="KW-0812">Transmembrane</keyword>
<dbReference type="Pfam" id="PF18672">
    <property type="entry name" value="PilZN1"/>
    <property type="match status" value="1"/>
</dbReference>
<dbReference type="GO" id="GO:0035438">
    <property type="term" value="F:cyclic-di-GMP binding"/>
    <property type="evidence" value="ECO:0007669"/>
    <property type="project" value="InterPro"/>
</dbReference>
<evidence type="ECO:0000256" key="1">
    <source>
        <dbReference type="SAM" id="Phobius"/>
    </source>
</evidence>
<proteinExistence type="predicted"/>
<protein>
    <submittedName>
        <fullName evidence="4">DUF5634 family protein</fullName>
    </submittedName>
</protein>
<accession>A0A8J7M1L0</accession>
<dbReference type="Gene3D" id="2.40.10.220">
    <property type="entry name" value="predicted glycosyltransferase like domains"/>
    <property type="match status" value="1"/>
</dbReference>
<dbReference type="Pfam" id="PF07238">
    <property type="entry name" value="PilZ"/>
    <property type="match status" value="1"/>
</dbReference>
<dbReference type="RefSeq" id="WP_199385908.1">
    <property type="nucleotide sequence ID" value="NZ_JAEMHM010000019.1"/>
</dbReference>
<reference evidence="4" key="1">
    <citation type="submission" date="2020-12" db="EMBL/GenBank/DDBJ databases">
        <title>Geomonas sp. Red875, isolated from river sediment.</title>
        <authorList>
            <person name="Xu Z."/>
            <person name="Zhang Z."/>
            <person name="Masuda Y."/>
            <person name="Itoh H."/>
            <person name="Senoo K."/>
        </authorList>
    </citation>
    <scope>NUCLEOTIDE SEQUENCE</scope>
    <source>
        <strain evidence="4">Red875</strain>
    </source>
</reference>
<feature type="transmembrane region" description="Helical" evidence="1">
    <location>
        <begin position="279"/>
        <end position="297"/>
    </location>
</feature>
<evidence type="ECO:0000259" key="2">
    <source>
        <dbReference type="Pfam" id="PF07238"/>
    </source>
</evidence>
<dbReference type="Proteomes" id="UP000636888">
    <property type="component" value="Unassembled WGS sequence"/>
</dbReference>
<keyword evidence="5" id="KW-1185">Reference proteome</keyword>
<gene>
    <name evidence="4" type="ORF">JFN93_19950</name>
</gene>
<dbReference type="Gene3D" id="2.30.110.70">
    <property type="match status" value="1"/>
</dbReference>
<evidence type="ECO:0000259" key="3">
    <source>
        <dbReference type="Pfam" id="PF18672"/>
    </source>
</evidence>
<feature type="domain" description="PilZ" evidence="2">
    <location>
        <begin position="169"/>
        <end position="250"/>
    </location>
</feature>
<dbReference type="AlphaFoldDB" id="A0A8J7M1L0"/>
<evidence type="ECO:0000313" key="4">
    <source>
        <dbReference type="EMBL" id="MBJ6726991.1"/>
    </source>
</evidence>
<dbReference type="EMBL" id="JAEMHM010000019">
    <property type="protein sequence ID" value="MBJ6726991.1"/>
    <property type="molecule type" value="Genomic_DNA"/>
</dbReference>